<accession>A0ABW0MZQ3</accession>
<sequence length="195" mass="20438">MSSTPTPAQEPAAQEPTTQERLAWMGRNSTKLILALIAIVIAAVVVIFSFSLFTSSSANPGNMVGTGTMEIDNSKEGIAILTVDNMLPGEATTGTVEVTNVGDAEGDFELTSSNLVDTPATPALSSVLTLVVTDGTTEVYNGALAAAGTIDLGTWQPDEKHTYTFTVTFAETAGNEYQDSQTTVDFTWDATQSTS</sequence>
<name>A0ABW0MZQ3_9ACTN</name>
<evidence type="ECO:0000256" key="1">
    <source>
        <dbReference type="SAM" id="Phobius"/>
    </source>
</evidence>
<protein>
    <recommendedName>
        <fullName evidence="4">DUF4352 domain-containing protein</fullName>
    </recommendedName>
</protein>
<keyword evidence="1" id="KW-0812">Transmembrane</keyword>
<dbReference type="Proteomes" id="UP001595956">
    <property type="component" value="Unassembled WGS sequence"/>
</dbReference>
<dbReference type="EMBL" id="JBHSMD010000004">
    <property type="protein sequence ID" value="MFC5493771.1"/>
    <property type="molecule type" value="Genomic_DNA"/>
</dbReference>
<keyword evidence="3" id="KW-1185">Reference proteome</keyword>
<gene>
    <name evidence="2" type="ORF">ACFPKY_11710</name>
</gene>
<evidence type="ECO:0000313" key="2">
    <source>
        <dbReference type="EMBL" id="MFC5493771.1"/>
    </source>
</evidence>
<keyword evidence="1" id="KW-0472">Membrane</keyword>
<reference evidence="3" key="1">
    <citation type="journal article" date="2019" name="Int. J. Syst. Evol. Microbiol.">
        <title>The Global Catalogue of Microorganisms (GCM) 10K type strain sequencing project: providing services to taxonomists for standard genome sequencing and annotation.</title>
        <authorList>
            <consortium name="The Broad Institute Genomics Platform"/>
            <consortium name="The Broad Institute Genome Sequencing Center for Infectious Disease"/>
            <person name="Wu L."/>
            <person name="Ma J."/>
        </authorList>
    </citation>
    <scope>NUCLEOTIDE SEQUENCE [LARGE SCALE GENOMIC DNA]</scope>
    <source>
        <strain evidence="3">KACC 13778</strain>
    </source>
</reference>
<organism evidence="2 3">
    <name type="scientific">Nocardioides caricicola</name>
    <dbReference type="NCBI Taxonomy" id="634770"/>
    <lineage>
        <taxon>Bacteria</taxon>
        <taxon>Bacillati</taxon>
        <taxon>Actinomycetota</taxon>
        <taxon>Actinomycetes</taxon>
        <taxon>Propionibacteriales</taxon>
        <taxon>Nocardioidaceae</taxon>
        <taxon>Nocardioides</taxon>
    </lineage>
</organism>
<evidence type="ECO:0000313" key="3">
    <source>
        <dbReference type="Proteomes" id="UP001595956"/>
    </source>
</evidence>
<proteinExistence type="predicted"/>
<keyword evidence="1" id="KW-1133">Transmembrane helix</keyword>
<evidence type="ECO:0008006" key="4">
    <source>
        <dbReference type="Google" id="ProtNLM"/>
    </source>
</evidence>
<comment type="caution">
    <text evidence="2">The sequence shown here is derived from an EMBL/GenBank/DDBJ whole genome shotgun (WGS) entry which is preliminary data.</text>
</comment>
<dbReference type="RefSeq" id="WP_345178125.1">
    <property type="nucleotide sequence ID" value="NZ_BAABFQ010000007.1"/>
</dbReference>
<feature type="transmembrane region" description="Helical" evidence="1">
    <location>
        <begin position="32"/>
        <end position="53"/>
    </location>
</feature>